<dbReference type="PROSITE" id="PS50885">
    <property type="entry name" value="HAMP"/>
    <property type="match status" value="1"/>
</dbReference>
<accession>A0A6H3FA29</accession>
<dbReference type="SMART" id="SM00304">
    <property type="entry name" value="HAMP"/>
    <property type="match status" value="1"/>
</dbReference>
<evidence type="ECO:0000256" key="1">
    <source>
        <dbReference type="ARBA" id="ARBA00000085"/>
    </source>
</evidence>
<evidence type="ECO:0000256" key="17">
    <source>
        <dbReference type="SAM" id="Phobius"/>
    </source>
</evidence>
<dbReference type="Gene3D" id="6.10.340.10">
    <property type="match status" value="1"/>
</dbReference>
<dbReference type="InterPro" id="IPR003661">
    <property type="entry name" value="HisK_dim/P_dom"/>
</dbReference>
<dbReference type="GO" id="GO:0005524">
    <property type="term" value="F:ATP binding"/>
    <property type="evidence" value="ECO:0007669"/>
    <property type="project" value="UniProtKB-KW"/>
</dbReference>
<dbReference type="CDD" id="cd17546">
    <property type="entry name" value="REC_hyHK_CKI1_RcsC-like"/>
    <property type="match status" value="1"/>
</dbReference>
<dbReference type="Pfam" id="PF00512">
    <property type="entry name" value="HisKA"/>
    <property type="match status" value="1"/>
</dbReference>
<keyword evidence="7 17" id="KW-0812">Transmembrane</keyword>
<dbReference type="SMART" id="SM00387">
    <property type="entry name" value="HATPase_c"/>
    <property type="match status" value="1"/>
</dbReference>
<dbReference type="PANTHER" id="PTHR45339:SF1">
    <property type="entry name" value="HYBRID SIGNAL TRANSDUCTION HISTIDINE KINASE J"/>
    <property type="match status" value="1"/>
</dbReference>
<organism evidence="22 23">
    <name type="scientific">Desulfovibrio legallii</name>
    <dbReference type="NCBI Taxonomy" id="571438"/>
    <lineage>
        <taxon>Bacteria</taxon>
        <taxon>Pseudomonadati</taxon>
        <taxon>Thermodesulfobacteriota</taxon>
        <taxon>Desulfovibrionia</taxon>
        <taxon>Desulfovibrionales</taxon>
        <taxon>Desulfovibrionaceae</taxon>
        <taxon>Desulfovibrio</taxon>
    </lineage>
</organism>
<dbReference type="SMART" id="SM00388">
    <property type="entry name" value="HisKA"/>
    <property type="match status" value="1"/>
</dbReference>
<dbReference type="Proteomes" id="UP000292919">
    <property type="component" value="Unassembled WGS sequence"/>
</dbReference>
<evidence type="ECO:0000256" key="7">
    <source>
        <dbReference type="ARBA" id="ARBA00022692"/>
    </source>
</evidence>
<evidence type="ECO:0000256" key="14">
    <source>
        <dbReference type="PROSITE-ProRule" id="PRU00110"/>
    </source>
</evidence>
<dbReference type="EC" id="2.7.13.3" evidence="3"/>
<dbReference type="InterPro" id="IPR008207">
    <property type="entry name" value="Sig_transdc_His_kin_Hpt_dom"/>
</dbReference>
<sequence length="971" mass="105002">MAYRGEQQEKPVPAHRGDGPYREHDMSIRGLIRIANITQLILLAVLATGLIWLARGQHTLNGMVHEFSHLESLLGELGDSVQQTYADALAFVVTGDKASLEAWQHNLQVAQGEAPRPQSSRLAPGQTVSLNALAEGLILPPGVLDQVRALLNETAQLAYLTEATVGRAMGEARAEGRPPDPEGARRMLRSTGLDRLPLELESRMRALRERWRGDFLNEMKARQASLLPLLAAVLAGLSLLAVSAVINIYVCHTRVVRPLRAVNRYAAAVAAGEDPPPLRLRHQDELAGMFATLQHMQATLQARINALKAAELTARNNRKQAVQARTQALTSLELAQRASRVQDDFLRRISHEIRTPLNAIIGMSYLSLQTELSGVQRDYLAQINKSGSVLLDMVNRILDFSSASEGHVQLEPQPFVLARFVELLRQSVAGAALEKKLDLRFVLDPALPATITGDECHLEEVLRILLDNAVRYTSRGVVECRAQPAPPSEDPLAASAPDRLRLRFVVADTGPGMDAQQLCTVFDPFTPGDESLTRADSGLGLGLALARQLVHLMGGDLQVESVPGKGTTFSFALDFARPQTLAAEPDPAPNPTQLRPVVLVVDDNEINAQISRELLLRAGLEVRLANNGQEALETVRQGGVDVVLMDVQMPVMDGLEATRRIRALGHTPHSLPVIAMTAHTDAASRHDGKAVGMNDYLTKPVDPTALYDALCRWLPGGLPCCPDTGTAPVGPTPDASSPDKTTATASAGDDEKIAPDAARPDATPSDPPINFEAGLATVGGNNGLYSDLLLRFMEHYGDSPRELEALLAAGDYRAAARLAHTVKGVAANLGVERIRKLTTEMEANLPHSAPPQELMTDFAHSMAEALAQISTLQRHGDATTGGQRRLSAARLEALHEVLETLPERMVTDWGGAEAALARFAPLTQGTPYAGDVTDILHRLRDFDTEGMARRANLLLERLENPAPSPEEAPQS</sequence>
<evidence type="ECO:0000256" key="3">
    <source>
        <dbReference type="ARBA" id="ARBA00012438"/>
    </source>
</evidence>
<evidence type="ECO:0000259" key="21">
    <source>
        <dbReference type="PROSITE" id="PS50894"/>
    </source>
</evidence>
<keyword evidence="8" id="KW-0547">Nucleotide-binding</keyword>
<dbReference type="InterPro" id="IPR036097">
    <property type="entry name" value="HisK_dim/P_sf"/>
</dbReference>
<feature type="domain" description="HAMP" evidence="20">
    <location>
        <begin position="253"/>
        <end position="305"/>
    </location>
</feature>
<dbReference type="PRINTS" id="PR00344">
    <property type="entry name" value="BCTRLSENSOR"/>
</dbReference>
<proteinExistence type="predicted"/>
<dbReference type="Pfam" id="PF01627">
    <property type="entry name" value="Hpt"/>
    <property type="match status" value="1"/>
</dbReference>
<comment type="catalytic activity">
    <reaction evidence="1">
        <text>ATP + protein L-histidine = ADP + protein N-phospho-L-histidine.</text>
        <dbReference type="EC" id="2.7.13.3"/>
    </reaction>
</comment>
<dbReference type="AlphaFoldDB" id="A0A6H3FA29"/>
<evidence type="ECO:0000259" key="18">
    <source>
        <dbReference type="PROSITE" id="PS50109"/>
    </source>
</evidence>
<dbReference type="InterPro" id="IPR036890">
    <property type="entry name" value="HATPase_C_sf"/>
</dbReference>
<dbReference type="Gene3D" id="1.10.287.130">
    <property type="match status" value="1"/>
</dbReference>
<evidence type="ECO:0000256" key="13">
    <source>
        <dbReference type="ARBA" id="ARBA00023136"/>
    </source>
</evidence>
<feature type="domain" description="Response regulatory" evidence="19">
    <location>
        <begin position="597"/>
        <end position="714"/>
    </location>
</feature>
<dbReference type="PROSITE" id="PS50110">
    <property type="entry name" value="RESPONSE_REGULATORY"/>
    <property type="match status" value="1"/>
</dbReference>
<keyword evidence="5 15" id="KW-0597">Phosphoprotein</keyword>
<dbReference type="SUPFAM" id="SSF47226">
    <property type="entry name" value="Histidine-containing phosphotransfer domain, HPT domain"/>
    <property type="match status" value="1"/>
</dbReference>
<dbReference type="PROSITE" id="PS50109">
    <property type="entry name" value="HIS_KIN"/>
    <property type="match status" value="1"/>
</dbReference>
<name>A0A6H3FA29_9BACT</name>
<evidence type="ECO:0000256" key="2">
    <source>
        <dbReference type="ARBA" id="ARBA00004651"/>
    </source>
</evidence>
<comment type="caution">
    <text evidence="22">The sequence shown here is derived from an EMBL/GenBank/DDBJ whole genome shotgun (WGS) entry which is preliminary data.</text>
</comment>
<evidence type="ECO:0000256" key="15">
    <source>
        <dbReference type="PROSITE-ProRule" id="PRU00169"/>
    </source>
</evidence>
<evidence type="ECO:0000256" key="6">
    <source>
        <dbReference type="ARBA" id="ARBA00022679"/>
    </source>
</evidence>
<evidence type="ECO:0000256" key="4">
    <source>
        <dbReference type="ARBA" id="ARBA00022475"/>
    </source>
</evidence>
<keyword evidence="6" id="KW-0808">Transferase</keyword>
<dbReference type="CDD" id="cd00082">
    <property type="entry name" value="HisKA"/>
    <property type="match status" value="1"/>
</dbReference>
<evidence type="ECO:0000256" key="16">
    <source>
        <dbReference type="SAM" id="MobiDB-lite"/>
    </source>
</evidence>
<keyword evidence="4" id="KW-1003">Cell membrane</keyword>
<keyword evidence="12" id="KW-0902">Two-component regulatory system</keyword>
<dbReference type="Gene3D" id="3.40.50.2300">
    <property type="match status" value="1"/>
</dbReference>
<dbReference type="SUPFAM" id="SSF52172">
    <property type="entry name" value="CheY-like"/>
    <property type="match status" value="1"/>
</dbReference>
<evidence type="ECO:0000256" key="12">
    <source>
        <dbReference type="ARBA" id="ARBA00023012"/>
    </source>
</evidence>
<feature type="domain" description="HPt" evidence="21">
    <location>
        <begin position="781"/>
        <end position="876"/>
    </location>
</feature>
<feature type="modified residue" description="4-aspartylphosphate" evidence="15">
    <location>
        <position position="646"/>
    </location>
</feature>
<evidence type="ECO:0000256" key="10">
    <source>
        <dbReference type="ARBA" id="ARBA00022840"/>
    </source>
</evidence>
<evidence type="ECO:0000259" key="20">
    <source>
        <dbReference type="PROSITE" id="PS50885"/>
    </source>
</evidence>
<dbReference type="Pfam" id="PF00072">
    <property type="entry name" value="Response_reg"/>
    <property type="match status" value="1"/>
</dbReference>
<evidence type="ECO:0000256" key="8">
    <source>
        <dbReference type="ARBA" id="ARBA00022741"/>
    </source>
</evidence>
<feature type="domain" description="Histidine kinase" evidence="18">
    <location>
        <begin position="348"/>
        <end position="577"/>
    </location>
</feature>
<comment type="subcellular location">
    <subcellularLocation>
        <location evidence="2">Cell membrane</location>
        <topology evidence="2">Multi-pass membrane protein</topology>
    </subcellularLocation>
</comment>
<protein>
    <recommendedName>
        <fullName evidence="3">histidine kinase</fullName>
        <ecNumber evidence="3">2.7.13.3</ecNumber>
    </recommendedName>
</protein>
<dbReference type="GO" id="GO:0000155">
    <property type="term" value="F:phosphorelay sensor kinase activity"/>
    <property type="evidence" value="ECO:0007669"/>
    <property type="project" value="InterPro"/>
</dbReference>
<feature type="transmembrane region" description="Helical" evidence="17">
    <location>
        <begin position="31"/>
        <end position="53"/>
    </location>
</feature>
<dbReference type="GO" id="GO:0005886">
    <property type="term" value="C:plasma membrane"/>
    <property type="evidence" value="ECO:0007669"/>
    <property type="project" value="UniProtKB-SubCell"/>
</dbReference>
<dbReference type="InterPro" id="IPR003594">
    <property type="entry name" value="HATPase_dom"/>
</dbReference>
<evidence type="ECO:0000313" key="23">
    <source>
        <dbReference type="Proteomes" id="UP000292919"/>
    </source>
</evidence>
<evidence type="ECO:0000256" key="5">
    <source>
        <dbReference type="ARBA" id="ARBA00022553"/>
    </source>
</evidence>
<evidence type="ECO:0000259" key="19">
    <source>
        <dbReference type="PROSITE" id="PS50110"/>
    </source>
</evidence>
<dbReference type="InterPro" id="IPR001789">
    <property type="entry name" value="Sig_transdc_resp-reg_receiver"/>
</dbReference>
<dbReference type="SMART" id="SM00448">
    <property type="entry name" value="REC"/>
    <property type="match status" value="1"/>
</dbReference>
<dbReference type="EMBL" id="SIXC01000004">
    <property type="protein sequence ID" value="TBH80828.1"/>
    <property type="molecule type" value="Genomic_DNA"/>
</dbReference>
<dbReference type="InterPro" id="IPR011006">
    <property type="entry name" value="CheY-like_superfamily"/>
</dbReference>
<feature type="region of interest" description="Disordered" evidence="16">
    <location>
        <begin position="725"/>
        <end position="767"/>
    </location>
</feature>
<dbReference type="Gene3D" id="3.30.565.10">
    <property type="entry name" value="Histidine kinase-like ATPase, C-terminal domain"/>
    <property type="match status" value="1"/>
</dbReference>
<dbReference type="InterPro" id="IPR036641">
    <property type="entry name" value="HPT_dom_sf"/>
</dbReference>
<keyword evidence="9" id="KW-0418">Kinase</keyword>
<reference evidence="22 23" key="1">
    <citation type="submission" date="2018-12" db="EMBL/GenBank/DDBJ databases">
        <title>First genome draft of Desulfovibrio legallis sp. nov.</title>
        <authorList>
            <person name="Ben Dhia O."/>
            <person name="Najjari A."/>
            <person name="Ferjani R."/>
            <person name="Fhoula I."/>
            <person name="Fardeau M.-L."/>
            <person name="Boudabbous A."/>
            <person name="Ouzari H.I."/>
        </authorList>
    </citation>
    <scope>NUCLEOTIDE SEQUENCE [LARGE SCALE GENOMIC DNA]</scope>
    <source>
        <strain evidence="22 23">H1T</strain>
    </source>
</reference>
<dbReference type="PROSITE" id="PS50894">
    <property type="entry name" value="HPT"/>
    <property type="match status" value="1"/>
</dbReference>
<feature type="region of interest" description="Disordered" evidence="16">
    <location>
        <begin position="1"/>
        <end position="21"/>
    </location>
</feature>
<keyword evidence="13 17" id="KW-0472">Membrane</keyword>
<dbReference type="SUPFAM" id="SSF47384">
    <property type="entry name" value="Homodimeric domain of signal transducing histidine kinase"/>
    <property type="match status" value="1"/>
</dbReference>
<gene>
    <name evidence="22" type="ORF">EB812_04425</name>
</gene>
<dbReference type="SUPFAM" id="SSF55874">
    <property type="entry name" value="ATPase domain of HSP90 chaperone/DNA topoisomerase II/histidine kinase"/>
    <property type="match status" value="1"/>
</dbReference>
<dbReference type="Gene3D" id="1.20.120.160">
    <property type="entry name" value="HPT domain"/>
    <property type="match status" value="1"/>
</dbReference>
<keyword evidence="10" id="KW-0067">ATP-binding</keyword>
<dbReference type="InterPro" id="IPR005467">
    <property type="entry name" value="His_kinase_dom"/>
</dbReference>
<dbReference type="PANTHER" id="PTHR45339">
    <property type="entry name" value="HYBRID SIGNAL TRANSDUCTION HISTIDINE KINASE J"/>
    <property type="match status" value="1"/>
</dbReference>
<dbReference type="Pfam" id="PF02518">
    <property type="entry name" value="HATPase_c"/>
    <property type="match status" value="1"/>
</dbReference>
<feature type="compositionally biased region" description="Polar residues" evidence="16">
    <location>
        <begin position="734"/>
        <end position="745"/>
    </location>
</feature>
<evidence type="ECO:0000256" key="11">
    <source>
        <dbReference type="ARBA" id="ARBA00022989"/>
    </source>
</evidence>
<keyword evidence="11 17" id="KW-1133">Transmembrane helix</keyword>
<keyword evidence="23" id="KW-1185">Reference proteome</keyword>
<evidence type="ECO:0000313" key="22">
    <source>
        <dbReference type="EMBL" id="TBH80828.1"/>
    </source>
</evidence>
<dbReference type="InterPro" id="IPR004358">
    <property type="entry name" value="Sig_transdc_His_kin-like_C"/>
</dbReference>
<evidence type="ECO:0000256" key="9">
    <source>
        <dbReference type="ARBA" id="ARBA00022777"/>
    </source>
</evidence>
<dbReference type="InterPro" id="IPR003660">
    <property type="entry name" value="HAMP_dom"/>
</dbReference>
<feature type="transmembrane region" description="Helical" evidence="17">
    <location>
        <begin position="226"/>
        <end position="250"/>
    </location>
</feature>
<dbReference type="CDD" id="cd00088">
    <property type="entry name" value="HPT"/>
    <property type="match status" value="1"/>
</dbReference>
<feature type="modified residue" description="Phosphohistidine" evidence="14">
    <location>
        <position position="820"/>
    </location>
</feature>